<dbReference type="AlphaFoldDB" id="A0A9N7UU17"/>
<evidence type="ECO:0000256" key="1">
    <source>
        <dbReference type="SAM" id="MobiDB-lite"/>
    </source>
</evidence>
<accession>A0A9N7UU17</accession>
<feature type="region of interest" description="Disordered" evidence="1">
    <location>
        <begin position="196"/>
        <end position="223"/>
    </location>
</feature>
<organism evidence="2 3">
    <name type="scientific">Pleuronectes platessa</name>
    <name type="common">European plaice</name>
    <dbReference type="NCBI Taxonomy" id="8262"/>
    <lineage>
        <taxon>Eukaryota</taxon>
        <taxon>Metazoa</taxon>
        <taxon>Chordata</taxon>
        <taxon>Craniata</taxon>
        <taxon>Vertebrata</taxon>
        <taxon>Euteleostomi</taxon>
        <taxon>Actinopterygii</taxon>
        <taxon>Neopterygii</taxon>
        <taxon>Teleostei</taxon>
        <taxon>Neoteleostei</taxon>
        <taxon>Acanthomorphata</taxon>
        <taxon>Carangaria</taxon>
        <taxon>Pleuronectiformes</taxon>
        <taxon>Pleuronectoidei</taxon>
        <taxon>Pleuronectidae</taxon>
        <taxon>Pleuronectes</taxon>
    </lineage>
</organism>
<dbReference type="Proteomes" id="UP001153269">
    <property type="component" value="Unassembled WGS sequence"/>
</dbReference>
<gene>
    <name evidence="2" type="ORF">PLEPLA_LOCUS24686</name>
</gene>
<sequence length="223" mass="23855">MDVPSLSAARPPNILTGVGLYTIRLVAGYQFRPSQADDPFGFSQHCSFSICYAYPPPHHHTTRPPNSHTTHSPDRAASSTRGRASASTTGSQLGTRNSAENPELNLFVCWTCLGPRHLSAPSSSASPHASVCHRVIGGPLLDITRYPDSPCFGILLFSSPCTLGPPPYGFASGLSLLVIKRIQFYADYNIRGGASTSQRTGTPTPFTIHGFQRSGSLGPRTLT</sequence>
<evidence type="ECO:0000313" key="2">
    <source>
        <dbReference type="EMBL" id="CAB1436653.1"/>
    </source>
</evidence>
<feature type="region of interest" description="Disordered" evidence="1">
    <location>
        <begin position="59"/>
        <end position="98"/>
    </location>
</feature>
<proteinExistence type="predicted"/>
<evidence type="ECO:0000313" key="3">
    <source>
        <dbReference type="Proteomes" id="UP001153269"/>
    </source>
</evidence>
<comment type="caution">
    <text evidence="2">The sequence shown here is derived from an EMBL/GenBank/DDBJ whole genome shotgun (WGS) entry which is preliminary data.</text>
</comment>
<keyword evidence="3" id="KW-1185">Reference proteome</keyword>
<reference evidence="2" key="1">
    <citation type="submission" date="2020-03" db="EMBL/GenBank/DDBJ databases">
        <authorList>
            <person name="Weist P."/>
        </authorList>
    </citation>
    <scope>NUCLEOTIDE SEQUENCE</scope>
</reference>
<dbReference type="EMBL" id="CADEAL010001919">
    <property type="protein sequence ID" value="CAB1436653.1"/>
    <property type="molecule type" value="Genomic_DNA"/>
</dbReference>
<feature type="compositionally biased region" description="Polar residues" evidence="1">
    <location>
        <begin position="196"/>
        <end position="205"/>
    </location>
</feature>
<protein>
    <submittedName>
        <fullName evidence="2">Uncharacterized protein</fullName>
    </submittedName>
</protein>
<name>A0A9N7UU17_PLEPL</name>
<feature type="compositionally biased region" description="Low complexity" evidence="1">
    <location>
        <begin position="63"/>
        <end position="91"/>
    </location>
</feature>